<evidence type="ECO:0000256" key="1">
    <source>
        <dbReference type="SAM" id="MobiDB-lite"/>
    </source>
</evidence>
<reference evidence="2" key="1">
    <citation type="submission" date="2020-04" db="EMBL/GenBank/DDBJ databases">
        <authorList>
            <person name="Chiriac C."/>
            <person name="Salcher M."/>
            <person name="Ghai R."/>
            <person name="Kavagutti S V."/>
        </authorList>
    </citation>
    <scope>NUCLEOTIDE SEQUENCE</scope>
</reference>
<feature type="compositionally biased region" description="Polar residues" evidence="1">
    <location>
        <begin position="439"/>
        <end position="463"/>
    </location>
</feature>
<organism evidence="2">
    <name type="scientific">uncultured Caudovirales phage</name>
    <dbReference type="NCBI Taxonomy" id="2100421"/>
    <lineage>
        <taxon>Viruses</taxon>
        <taxon>Duplodnaviria</taxon>
        <taxon>Heunggongvirae</taxon>
        <taxon>Uroviricota</taxon>
        <taxon>Caudoviricetes</taxon>
        <taxon>Peduoviridae</taxon>
        <taxon>Maltschvirus</taxon>
        <taxon>Maltschvirus maltsch</taxon>
    </lineage>
</organism>
<evidence type="ECO:0008006" key="3">
    <source>
        <dbReference type="Google" id="ProtNLM"/>
    </source>
</evidence>
<feature type="region of interest" description="Disordered" evidence="1">
    <location>
        <begin position="417"/>
        <end position="463"/>
    </location>
</feature>
<gene>
    <name evidence="2" type="ORF">UFOVP536_7</name>
</gene>
<accession>A0A6J5MTQ8</accession>
<proteinExistence type="predicted"/>
<name>A0A6J5MTQ8_9CAUD</name>
<sequence>MSDNEFLSDNELLRESYSRMADTLLRIEDEGWSVIGLAEADVDAFTLENLHALSVKLVEKTDANPLLKRGLGLRTSYVFGRGLEFTNISSARVQNLVDDVNNQAALFSYDACVINERSNFTSGQFFILGDVSSKRLQRISFAEITAWVTDPDDSDSLRFVRRSWSSMGLDGKATVKHVWYPVDTYTGNVNVGAIQGQPVDLSKVMIPFIVNRRIGTVWGIPDSFAAYPWAHAYNEYLKDGSRILKSLAMFAWQLKSKTRGGATTAAASIAVPQAAGSMAITGADMELASLPRTSNSVDLGNGRPLAAMVASALEVSVVTLMSDPGTSGAYGVAETLDVPTLKAMQSRQQSWEAYFKRVFRFFGDKNAQVKWPKMESESSFRKLQSLALAKESMALWPDEFRAAVLDELDVVALRGETPEDAQQDVSNSSNDSSVVPSQGNSGSVGSMQDNSNDLRNQDNSPTV</sequence>
<protein>
    <recommendedName>
        <fullName evidence="3">Portal protein</fullName>
    </recommendedName>
</protein>
<feature type="compositionally biased region" description="Low complexity" evidence="1">
    <location>
        <begin position="423"/>
        <end position="438"/>
    </location>
</feature>
<dbReference type="EMBL" id="LR796499">
    <property type="protein sequence ID" value="CAB4148513.1"/>
    <property type="molecule type" value="Genomic_DNA"/>
</dbReference>
<evidence type="ECO:0000313" key="2">
    <source>
        <dbReference type="EMBL" id="CAB4148513.1"/>
    </source>
</evidence>